<dbReference type="RefSeq" id="WP_119423098.1">
    <property type="nucleotide sequence ID" value="NZ_QQXK01000001.1"/>
</dbReference>
<name>A0A399JHP9_9MICC</name>
<accession>A0A399JHP9</accession>
<evidence type="ECO:0000313" key="2">
    <source>
        <dbReference type="EMBL" id="RII43672.1"/>
    </source>
</evidence>
<proteinExistence type="predicted"/>
<organism evidence="2 3">
    <name type="scientific">Galactobacter valiniphilus</name>
    <dbReference type="NCBI Taxonomy" id="2676122"/>
    <lineage>
        <taxon>Bacteria</taxon>
        <taxon>Bacillati</taxon>
        <taxon>Actinomycetota</taxon>
        <taxon>Actinomycetes</taxon>
        <taxon>Micrococcales</taxon>
        <taxon>Micrococcaceae</taxon>
        <taxon>Galactobacter</taxon>
    </lineage>
</organism>
<comment type="caution">
    <text evidence="2">The sequence shown here is derived from an EMBL/GenBank/DDBJ whole genome shotgun (WGS) entry which is preliminary data.</text>
</comment>
<protein>
    <submittedName>
        <fullName evidence="2">Uncharacterized protein</fullName>
    </submittedName>
</protein>
<evidence type="ECO:0000313" key="3">
    <source>
        <dbReference type="Proteomes" id="UP000265419"/>
    </source>
</evidence>
<dbReference type="EMBL" id="QQXK01000001">
    <property type="protein sequence ID" value="RII43672.1"/>
    <property type="molecule type" value="Genomic_DNA"/>
</dbReference>
<sequence>MNTQHDGAGAGPGDGGADADPGPGDGYLRLVAEEWPWAEPSGRGEADARAVLGAKTLAEALAWSLELRTSTGLRDRQAGARVAQRAADESGLTVMDDAGTWHWPGGEAVRVRHDAVRFLGEYGDQLPWWGLYNWPDNDADPLEAHELRTLGASEELIAAGRAWTARWDAWATSGWDETRPWPGGEAAHAAEGEALEAEAAELVERTVRECPRLWVLDQEQQWHGGVLALGGDWEPGGPYKHDGWEPAAGPTLVLYSVGGGPWGLRGRGARVNRLPAGVAVPAQAAAAGEAWLAAHGAWEDESLRLDLEAVERGDAEALAAAERLKALAEAAWRLAWKALGAMSEAVGRGSGITVQDVSGRTGGPATPPDPVLAALPEYLRERELRERAAREREAPFTAAILATAAGARRASTAEDTYSSASYERLAPGQEVPWSAVAPLPREAFDPLGRSEGEIADDETWR</sequence>
<keyword evidence="3" id="KW-1185">Reference proteome</keyword>
<reference evidence="2 3" key="1">
    <citation type="submission" date="2018-07" db="EMBL/GenBank/DDBJ databases">
        <title>Arthrobacter sp. nov., isolated from raw cow's milk with high bacterial count.</title>
        <authorList>
            <person name="Hahne J."/>
            <person name="Isele D."/>
            <person name="Lipski A."/>
        </authorList>
    </citation>
    <scope>NUCLEOTIDE SEQUENCE [LARGE SCALE GENOMIC DNA]</scope>
    <source>
        <strain evidence="2 3">JZ R-35</strain>
    </source>
</reference>
<dbReference type="Proteomes" id="UP000265419">
    <property type="component" value="Unassembled WGS sequence"/>
</dbReference>
<feature type="region of interest" description="Disordered" evidence="1">
    <location>
        <begin position="1"/>
        <end position="27"/>
    </location>
</feature>
<gene>
    <name evidence="2" type="ORF">DWB68_00055</name>
</gene>
<evidence type="ECO:0000256" key="1">
    <source>
        <dbReference type="SAM" id="MobiDB-lite"/>
    </source>
</evidence>
<dbReference type="AlphaFoldDB" id="A0A399JHP9"/>